<proteinExistence type="predicted"/>
<evidence type="ECO:0000313" key="2">
    <source>
        <dbReference type="Proteomes" id="UP000325081"/>
    </source>
</evidence>
<sequence length="193" mass="22160">MFFLELRAPHAPMAQFSGSLLRDRKYLITGWWWWWFKEPYTYAPPPLQFPAAAPNIESASSSTSLLEWSRTAGAWSAGFSISERSAADSATRRRWWAQAPPLTTVAVAVALEGLVLPPLDIGRKIHIGVGEIFFSGQRNCGENGEERERIMGVERERRGWQRPWTLVLERKVKTSWIHIMKFIIRVDDDSFCH</sequence>
<protein>
    <submittedName>
        <fullName evidence="1">Cysteine desulfurase</fullName>
    </submittedName>
</protein>
<accession>A0A5A7RF81</accession>
<organism evidence="1 2">
    <name type="scientific">Striga asiatica</name>
    <name type="common">Asiatic witchweed</name>
    <name type="synonym">Buchnera asiatica</name>
    <dbReference type="NCBI Taxonomy" id="4170"/>
    <lineage>
        <taxon>Eukaryota</taxon>
        <taxon>Viridiplantae</taxon>
        <taxon>Streptophyta</taxon>
        <taxon>Embryophyta</taxon>
        <taxon>Tracheophyta</taxon>
        <taxon>Spermatophyta</taxon>
        <taxon>Magnoliopsida</taxon>
        <taxon>eudicotyledons</taxon>
        <taxon>Gunneridae</taxon>
        <taxon>Pentapetalae</taxon>
        <taxon>asterids</taxon>
        <taxon>lamiids</taxon>
        <taxon>Lamiales</taxon>
        <taxon>Orobanchaceae</taxon>
        <taxon>Buchnereae</taxon>
        <taxon>Striga</taxon>
    </lineage>
</organism>
<reference evidence="2" key="1">
    <citation type="journal article" date="2019" name="Curr. Biol.">
        <title>Genome Sequence of Striga asiatica Provides Insight into the Evolution of Plant Parasitism.</title>
        <authorList>
            <person name="Yoshida S."/>
            <person name="Kim S."/>
            <person name="Wafula E.K."/>
            <person name="Tanskanen J."/>
            <person name="Kim Y.M."/>
            <person name="Honaas L."/>
            <person name="Yang Z."/>
            <person name="Spallek T."/>
            <person name="Conn C.E."/>
            <person name="Ichihashi Y."/>
            <person name="Cheong K."/>
            <person name="Cui S."/>
            <person name="Der J.P."/>
            <person name="Gundlach H."/>
            <person name="Jiao Y."/>
            <person name="Hori C."/>
            <person name="Ishida J.K."/>
            <person name="Kasahara H."/>
            <person name="Kiba T."/>
            <person name="Kim M.S."/>
            <person name="Koo N."/>
            <person name="Laohavisit A."/>
            <person name="Lee Y.H."/>
            <person name="Lumba S."/>
            <person name="McCourt P."/>
            <person name="Mortimer J.C."/>
            <person name="Mutuku J.M."/>
            <person name="Nomura T."/>
            <person name="Sasaki-Sekimoto Y."/>
            <person name="Seto Y."/>
            <person name="Wang Y."/>
            <person name="Wakatake T."/>
            <person name="Sakakibara H."/>
            <person name="Demura T."/>
            <person name="Yamaguchi S."/>
            <person name="Yoneyama K."/>
            <person name="Manabe R.I."/>
            <person name="Nelson D.C."/>
            <person name="Schulman A.H."/>
            <person name="Timko M.P."/>
            <person name="dePamphilis C.W."/>
            <person name="Choi D."/>
            <person name="Shirasu K."/>
        </authorList>
    </citation>
    <scope>NUCLEOTIDE SEQUENCE [LARGE SCALE GENOMIC DNA]</scope>
    <source>
        <strain evidence="2">cv. UVA1</strain>
    </source>
</reference>
<keyword evidence="2" id="KW-1185">Reference proteome</keyword>
<dbReference type="EMBL" id="BKCP01012181">
    <property type="protein sequence ID" value="GER55838.1"/>
    <property type="molecule type" value="Genomic_DNA"/>
</dbReference>
<dbReference type="AlphaFoldDB" id="A0A5A7RF81"/>
<comment type="caution">
    <text evidence="1">The sequence shown here is derived from an EMBL/GenBank/DDBJ whole genome shotgun (WGS) entry which is preliminary data.</text>
</comment>
<gene>
    <name evidence="1" type="ORF">STAS_33530</name>
</gene>
<dbReference type="Proteomes" id="UP000325081">
    <property type="component" value="Unassembled WGS sequence"/>
</dbReference>
<evidence type="ECO:0000313" key="1">
    <source>
        <dbReference type="EMBL" id="GER55838.1"/>
    </source>
</evidence>
<name>A0A5A7RF81_STRAF</name>